<proteinExistence type="predicted"/>
<gene>
    <name evidence="1" type="ORF">GCM10023191_041020</name>
</gene>
<dbReference type="EMBL" id="BAABHF010000022">
    <property type="protein sequence ID" value="GAA4497465.1"/>
    <property type="molecule type" value="Genomic_DNA"/>
</dbReference>
<keyword evidence="2" id="KW-1185">Reference proteome</keyword>
<dbReference type="Proteomes" id="UP001500503">
    <property type="component" value="Unassembled WGS sequence"/>
</dbReference>
<accession>A0ABP8Q4L4</accession>
<protein>
    <submittedName>
        <fullName evidence="1">DUF4235 domain-containing protein</fullName>
    </submittedName>
</protein>
<evidence type="ECO:0000313" key="2">
    <source>
        <dbReference type="Proteomes" id="UP001500503"/>
    </source>
</evidence>
<name>A0ABP8Q4L4_9ACTN</name>
<sequence length="86" mass="9051">MSKANSMSRSASAALGIAGGLIAGVIFKQTWRLIARDDDTPDAGDLERSWAEVLIAATLQGAISGAVKAALNRGYLLHSQHDDEVE</sequence>
<dbReference type="InterPro" id="IPR025329">
    <property type="entry name" value="DUF4235"/>
</dbReference>
<dbReference type="Pfam" id="PF14019">
    <property type="entry name" value="DUF4235"/>
    <property type="match status" value="1"/>
</dbReference>
<comment type="caution">
    <text evidence="1">The sequence shown here is derived from an EMBL/GenBank/DDBJ whole genome shotgun (WGS) entry which is preliminary data.</text>
</comment>
<dbReference type="RefSeq" id="WP_345465972.1">
    <property type="nucleotide sequence ID" value="NZ_BAABHF010000022.1"/>
</dbReference>
<organism evidence="1 2">
    <name type="scientific">Actinoallomurus oryzae</name>
    <dbReference type="NCBI Taxonomy" id="502180"/>
    <lineage>
        <taxon>Bacteria</taxon>
        <taxon>Bacillati</taxon>
        <taxon>Actinomycetota</taxon>
        <taxon>Actinomycetes</taxon>
        <taxon>Streptosporangiales</taxon>
        <taxon>Thermomonosporaceae</taxon>
        <taxon>Actinoallomurus</taxon>
    </lineage>
</organism>
<reference evidence="2" key="1">
    <citation type="journal article" date="2019" name="Int. J. Syst. Evol. Microbiol.">
        <title>The Global Catalogue of Microorganisms (GCM) 10K type strain sequencing project: providing services to taxonomists for standard genome sequencing and annotation.</title>
        <authorList>
            <consortium name="The Broad Institute Genomics Platform"/>
            <consortium name="The Broad Institute Genome Sequencing Center for Infectious Disease"/>
            <person name="Wu L."/>
            <person name="Ma J."/>
        </authorList>
    </citation>
    <scope>NUCLEOTIDE SEQUENCE [LARGE SCALE GENOMIC DNA]</scope>
    <source>
        <strain evidence="2">JCM 17933</strain>
    </source>
</reference>
<evidence type="ECO:0000313" key="1">
    <source>
        <dbReference type="EMBL" id="GAA4497465.1"/>
    </source>
</evidence>